<dbReference type="RefSeq" id="WP_167083475.1">
    <property type="nucleotide sequence ID" value="NZ_BAAADC010000001.1"/>
</dbReference>
<feature type="transmembrane region" description="Helical" evidence="1">
    <location>
        <begin position="156"/>
        <end position="179"/>
    </location>
</feature>
<comment type="caution">
    <text evidence="2">The sequence shown here is derived from an EMBL/GenBank/DDBJ whole genome shotgun (WGS) entry which is preliminary data.</text>
</comment>
<evidence type="ECO:0000313" key="2">
    <source>
        <dbReference type="EMBL" id="NIK89382.1"/>
    </source>
</evidence>
<keyword evidence="1" id="KW-0472">Membrane</keyword>
<organism evidence="2 3">
    <name type="scientific">Rhizomicrobium palustre</name>
    <dbReference type="NCBI Taxonomy" id="189966"/>
    <lineage>
        <taxon>Bacteria</taxon>
        <taxon>Pseudomonadati</taxon>
        <taxon>Pseudomonadota</taxon>
        <taxon>Alphaproteobacteria</taxon>
        <taxon>Micropepsales</taxon>
        <taxon>Micropepsaceae</taxon>
        <taxon>Rhizomicrobium</taxon>
    </lineage>
</organism>
<proteinExistence type="predicted"/>
<dbReference type="Pfam" id="PF22564">
    <property type="entry name" value="HAAS"/>
    <property type="match status" value="1"/>
</dbReference>
<reference evidence="2 3" key="1">
    <citation type="submission" date="2020-03" db="EMBL/GenBank/DDBJ databases">
        <title>Genomic Encyclopedia of Type Strains, Phase IV (KMG-IV): sequencing the most valuable type-strain genomes for metagenomic binning, comparative biology and taxonomic classification.</title>
        <authorList>
            <person name="Goeker M."/>
        </authorList>
    </citation>
    <scope>NUCLEOTIDE SEQUENCE [LARGE SCALE GENOMIC DNA]</scope>
    <source>
        <strain evidence="2 3">DSM 19867</strain>
    </source>
</reference>
<dbReference type="AlphaFoldDB" id="A0A846N2D3"/>
<evidence type="ECO:0000313" key="3">
    <source>
        <dbReference type="Proteomes" id="UP000570514"/>
    </source>
</evidence>
<protein>
    <submittedName>
        <fullName evidence="2">Putative membrane protein</fullName>
    </submittedName>
</protein>
<keyword evidence="1" id="KW-0812">Transmembrane</keyword>
<dbReference type="Proteomes" id="UP000570514">
    <property type="component" value="Unassembled WGS sequence"/>
</dbReference>
<dbReference type="EMBL" id="JAASRM010000001">
    <property type="protein sequence ID" value="NIK89382.1"/>
    <property type="molecule type" value="Genomic_DNA"/>
</dbReference>
<name>A0A846N2D3_9PROT</name>
<sequence length="196" mass="21032">MTELALTNDKVKAYIATLSRALTSVPSEERSAILAEIKSHIEDRSAQTGAPADEALESLGDPLELAAAYLDQARLEQAVVHSTHSILLVTILERAGRSLAAAALGFAALFLFLLSIGFAAVVVAKPILPEQTGFWVGPHMFAFAILDKSPVGHELLGYWIMPISLLCAVGSFLAARALTRLGGRVLLRKTRMLSRI</sequence>
<feature type="transmembrane region" description="Helical" evidence="1">
    <location>
        <begin position="99"/>
        <end position="124"/>
    </location>
</feature>
<keyword evidence="3" id="KW-1185">Reference proteome</keyword>
<gene>
    <name evidence="2" type="ORF">FHS83_002700</name>
</gene>
<evidence type="ECO:0000256" key="1">
    <source>
        <dbReference type="SAM" id="Phobius"/>
    </source>
</evidence>
<keyword evidence="1" id="KW-1133">Transmembrane helix</keyword>
<accession>A0A846N2D3</accession>